<sequence>MIYIIPGLGDKKYNFPKNVKYLHLSMDDVLSLPKLPKGSTLIGFSIGAIIAYLLSLKFPVKKLILCSPSPIIMKYKKPKSEVHVLTGDKEDIQMQKYAIALARKLGATLTKVNSPHKMTRNYRKAILDTI</sequence>
<evidence type="ECO:0000256" key="1">
    <source>
        <dbReference type="SAM" id="Phobius"/>
    </source>
</evidence>
<dbReference type="SUPFAM" id="SSF53474">
    <property type="entry name" value="alpha/beta-Hydrolases"/>
    <property type="match status" value="1"/>
</dbReference>
<dbReference type="AlphaFoldDB" id="A0A1F8G6Z7"/>
<dbReference type="EMBL" id="MGKD01000002">
    <property type="protein sequence ID" value="OGN20538.1"/>
    <property type="molecule type" value="Genomic_DNA"/>
</dbReference>
<comment type="caution">
    <text evidence="2">The sequence shown here is derived from an EMBL/GenBank/DDBJ whole genome shotgun (WGS) entry which is preliminary data.</text>
</comment>
<feature type="transmembrane region" description="Helical" evidence="1">
    <location>
        <begin position="35"/>
        <end position="54"/>
    </location>
</feature>
<dbReference type="Proteomes" id="UP000177478">
    <property type="component" value="Unassembled WGS sequence"/>
</dbReference>
<evidence type="ECO:0000313" key="3">
    <source>
        <dbReference type="Proteomes" id="UP000177478"/>
    </source>
</evidence>
<gene>
    <name evidence="2" type="ORF">A3F25_02280</name>
</gene>
<keyword evidence="1" id="KW-0472">Membrane</keyword>
<accession>A0A1F8G6Z7</accession>
<organism evidence="2 3">
    <name type="scientific">Candidatus Yanofskybacteria bacterium RIFCSPHIGHO2_12_FULL_45_19b</name>
    <dbReference type="NCBI Taxonomy" id="1802689"/>
    <lineage>
        <taxon>Bacteria</taxon>
        <taxon>Candidatus Yanofskyibacteriota</taxon>
    </lineage>
</organism>
<dbReference type="InterPro" id="IPR029058">
    <property type="entry name" value="AB_hydrolase_fold"/>
</dbReference>
<evidence type="ECO:0008006" key="4">
    <source>
        <dbReference type="Google" id="ProtNLM"/>
    </source>
</evidence>
<dbReference type="Gene3D" id="3.40.50.1820">
    <property type="entry name" value="alpha/beta hydrolase"/>
    <property type="match status" value="1"/>
</dbReference>
<name>A0A1F8G6Z7_9BACT</name>
<keyword evidence="1" id="KW-1133">Transmembrane helix</keyword>
<reference evidence="2 3" key="1">
    <citation type="journal article" date="2016" name="Nat. Commun.">
        <title>Thousands of microbial genomes shed light on interconnected biogeochemical processes in an aquifer system.</title>
        <authorList>
            <person name="Anantharaman K."/>
            <person name="Brown C.T."/>
            <person name="Hug L.A."/>
            <person name="Sharon I."/>
            <person name="Castelle C.J."/>
            <person name="Probst A.J."/>
            <person name="Thomas B.C."/>
            <person name="Singh A."/>
            <person name="Wilkins M.J."/>
            <person name="Karaoz U."/>
            <person name="Brodie E.L."/>
            <person name="Williams K.H."/>
            <person name="Hubbard S.S."/>
            <person name="Banfield J.F."/>
        </authorList>
    </citation>
    <scope>NUCLEOTIDE SEQUENCE [LARGE SCALE GENOMIC DNA]</scope>
</reference>
<proteinExistence type="predicted"/>
<protein>
    <recommendedName>
        <fullName evidence="4">AB hydrolase-1 domain-containing protein</fullName>
    </recommendedName>
</protein>
<keyword evidence="1" id="KW-0812">Transmembrane</keyword>
<evidence type="ECO:0000313" key="2">
    <source>
        <dbReference type="EMBL" id="OGN20538.1"/>
    </source>
</evidence>